<dbReference type="Proteomes" id="UP000467164">
    <property type="component" value="Chromosome"/>
</dbReference>
<gene>
    <name evidence="1" type="ORF">MSHO_06460</name>
</gene>
<dbReference type="EMBL" id="AP022572">
    <property type="protein sequence ID" value="BBX55301.1"/>
    <property type="molecule type" value="Genomic_DNA"/>
</dbReference>
<accession>A0A7I7L5D6</accession>
<keyword evidence="2" id="KW-1185">Reference proteome</keyword>
<sequence length="63" mass="7120">MHPDEAATYNRIFEDLLAHLEPDAGLFEPDGFESDAWETQFDGFESDVGEIEREAEAGCQWPS</sequence>
<reference evidence="1 2" key="1">
    <citation type="journal article" date="2019" name="Emerg. Microbes Infect.">
        <title>Comprehensive subspecies identification of 175 nontuberculous mycobacteria species based on 7547 genomic profiles.</title>
        <authorList>
            <person name="Matsumoto Y."/>
            <person name="Kinjo T."/>
            <person name="Motooka D."/>
            <person name="Nabeya D."/>
            <person name="Jung N."/>
            <person name="Uechi K."/>
            <person name="Horii T."/>
            <person name="Iida T."/>
            <person name="Fujita J."/>
            <person name="Nakamura S."/>
        </authorList>
    </citation>
    <scope>NUCLEOTIDE SEQUENCE [LARGE SCALE GENOMIC DNA]</scope>
    <source>
        <strain evidence="1 2">JCM 12657</strain>
    </source>
</reference>
<protein>
    <submittedName>
        <fullName evidence="1">Uncharacterized protein</fullName>
    </submittedName>
</protein>
<dbReference type="AlphaFoldDB" id="A0A7I7L5D6"/>
<evidence type="ECO:0000313" key="1">
    <source>
        <dbReference type="EMBL" id="BBX55301.1"/>
    </source>
</evidence>
<proteinExistence type="predicted"/>
<evidence type="ECO:0000313" key="2">
    <source>
        <dbReference type="Proteomes" id="UP000467164"/>
    </source>
</evidence>
<organism evidence="1 2">
    <name type="scientific">Mycobacterium shottsii</name>
    <dbReference type="NCBI Taxonomy" id="133549"/>
    <lineage>
        <taxon>Bacteria</taxon>
        <taxon>Bacillati</taxon>
        <taxon>Actinomycetota</taxon>
        <taxon>Actinomycetes</taxon>
        <taxon>Mycobacteriales</taxon>
        <taxon>Mycobacteriaceae</taxon>
        <taxon>Mycobacterium</taxon>
        <taxon>Mycobacterium ulcerans group</taxon>
    </lineage>
</organism>
<dbReference type="KEGG" id="msho:MSHO_06460"/>
<name>A0A7I7L5D6_9MYCO</name>